<comment type="similarity">
    <text evidence="6">Belongs to the class-I aminoacyl-tRNA synthetase family.</text>
</comment>
<dbReference type="PANTHER" id="PTHR43766:SF1">
    <property type="entry name" value="TRYPTOPHAN--TRNA LIGASE, MITOCHONDRIAL"/>
    <property type="match status" value="1"/>
</dbReference>
<dbReference type="AlphaFoldDB" id="A0A2M7B7F9"/>
<keyword evidence="4 6" id="KW-0648">Protein biosynthesis</keyword>
<proteinExistence type="inferred from homology"/>
<dbReference type="GO" id="GO:0004830">
    <property type="term" value="F:tryptophan-tRNA ligase activity"/>
    <property type="evidence" value="ECO:0007669"/>
    <property type="project" value="TreeGrafter"/>
</dbReference>
<dbReference type="GO" id="GO:0006436">
    <property type="term" value="P:tryptophanyl-tRNA aminoacylation"/>
    <property type="evidence" value="ECO:0007669"/>
    <property type="project" value="TreeGrafter"/>
</dbReference>
<keyword evidence="2 6" id="KW-0547">Nucleotide-binding</keyword>
<dbReference type="GO" id="GO:0005524">
    <property type="term" value="F:ATP binding"/>
    <property type="evidence" value="ECO:0007669"/>
    <property type="project" value="UniProtKB-KW"/>
</dbReference>
<dbReference type="SUPFAM" id="SSF52374">
    <property type="entry name" value="Nucleotidylyl transferase"/>
    <property type="match status" value="1"/>
</dbReference>
<accession>A0A2M7B7F9</accession>
<reference evidence="8" key="1">
    <citation type="submission" date="2017-09" db="EMBL/GenBank/DDBJ databases">
        <title>Depth-based differentiation of microbial function through sediment-hosted aquifers and enrichment of novel symbionts in the deep terrestrial subsurface.</title>
        <authorList>
            <person name="Probst A.J."/>
            <person name="Ladd B."/>
            <person name="Jarett J.K."/>
            <person name="Geller-Mcgrath D.E."/>
            <person name="Sieber C.M.K."/>
            <person name="Emerson J.B."/>
            <person name="Anantharaman K."/>
            <person name="Thomas B.C."/>
            <person name="Malmstrom R."/>
            <person name="Stieglmeier M."/>
            <person name="Klingl A."/>
            <person name="Woyke T."/>
            <person name="Ryan C.M."/>
            <person name="Banfield J.F."/>
        </authorList>
    </citation>
    <scope>NUCLEOTIDE SEQUENCE [LARGE SCALE GENOMIC DNA]</scope>
</reference>
<keyword evidence="1 6" id="KW-0436">Ligase</keyword>
<evidence type="ECO:0000256" key="5">
    <source>
        <dbReference type="ARBA" id="ARBA00023146"/>
    </source>
</evidence>
<dbReference type="Proteomes" id="UP000230131">
    <property type="component" value="Unassembled WGS sequence"/>
</dbReference>
<dbReference type="Pfam" id="PF00579">
    <property type="entry name" value="tRNA-synt_1b"/>
    <property type="match status" value="1"/>
</dbReference>
<evidence type="ECO:0000256" key="6">
    <source>
        <dbReference type="RuleBase" id="RU363036"/>
    </source>
</evidence>
<evidence type="ECO:0000256" key="4">
    <source>
        <dbReference type="ARBA" id="ARBA00022917"/>
    </source>
</evidence>
<name>A0A2M7B7F9_9BACT</name>
<sequence length="172" mass="19831">LEFTRTLARKFNKQFGKIFIEPKPLLTKTPRLMSLTNPLRKMSKSEPNGCLFMDNSEEEIKEKIKRAVTDSGKEIIFDKKNKPAISNLILIYEGFSGLTIKEIEEKFRGKSYVEFKSSLAELLVKNLREFQDKKSNILKPKILATIKEGGEKARQKSQKKLEKVKRNLGLLI</sequence>
<feature type="non-terminal residue" evidence="7">
    <location>
        <position position="1"/>
    </location>
</feature>
<evidence type="ECO:0000313" key="7">
    <source>
        <dbReference type="EMBL" id="PIU99041.1"/>
    </source>
</evidence>
<dbReference type="EMBL" id="PEVH01000059">
    <property type="protein sequence ID" value="PIU99041.1"/>
    <property type="molecule type" value="Genomic_DNA"/>
</dbReference>
<evidence type="ECO:0000256" key="1">
    <source>
        <dbReference type="ARBA" id="ARBA00022598"/>
    </source>
</evidence>
<dbReference type="InterPro" id="IPR050203">
    <property type="entry name" value="Trp-tRNA_synthetase"/>
</dbReference>
<evidence type="ECO:0000256" key="2">
    <source>
        <dbReference type="ARBA" id="ARBA00022741"/>
    </source>
</evidence>
<keyword evidence="3 6" id="KW-0067">ATP-binding</keyword>
<evidence type="ECO:0000256" key="3">
    <source>
        <dbReference type="ARBA" id="ARBA00022840"/>
    </source>
</evidence>
<organism evidence="7 8">
    <name type="scientific">Candidatus Wolfebacteria bacterium CG03_land_8_20_14_0_80_36_15</name>
    <dbReference type="NCBI Taxonomy" id="1975067"/>
    <lineage>
        <taxon>Bacteria</taxon>
        <taxon>Candidatus Wolfeibacteriota</taxon>
    </lineage>
</organism>
<comment type="caution">
    <text evidence="7">The sequence shown here is derived from an EMBL/GenBank/DDBJ whole genome shotgun (WGS) entry which is preliminary data.</text>
</comment>
<evidence type="ECO:0000313" key="8">
    <source>
        <dbReference type="Proteomes" id="UP000230131"/>
    </source>
</evidence>
<dbReference type="PANTHER" id="PTHR43766">
    <property type="entry name" value="TRYPTOPHAN--TRNA LIGASE, MITOCHONDRIAL"/>
    <property type="match status" value="1"/>
</dbReference>
<keyword evidence="5 6" id="KW-0030">Aminoacyl-tRNA synthetase</keyword>
<protein>
    <submittedName>
        <fullName evidence="7">Tryptophan--tRNA ligase</fullName>
    </submittedName>
</protein>
<gene>
    <name evidence="7" type="ORF">COS59_01915</name>
</gene>
<dbReference type="Gene3D" id="1.10.240.10">
    <property type="entry name" value="Tyrosyl-Transfer RNA Synthetase"/>
    <property type="match status" value="1"/>
</dbReference>
<dbReference type="InterPro" id="IPR002305">
    <property type="entry name" value="aa-tRNA-synth_Ic"/>
</dbReference>